<evidence type="ECO:0000256" key="2">
    <source>
        <dbReference type="ARBA" id="ARBA00023043"/>
    </source>
</evidence>
<accession>A0A2N5HA02</accession>
<dbReference type="InterPro" id="IPR036770">
    <property type="entry name" value="Ankyrin_rpt-contain_sf"/>
</dbReference>
<evidence type="ECO:0000256" key="3">
    <source>
        <dbReference type="PROSITE-ProRule" id="PRU00023"/>
    </source>
</evidence>
<dbReference type="EMBL" id="PGVE01000074">
    <property type="protein sequence ID" value="PLS02334.1"/>
    <property type="molecule type" value="Genomic_DNA"/>
</dbReference>
<gene>
    <name evidence="5" type="ORF">CVD27_20350</name>
</gene>
<dbReference type="Gene3D" id="1.25.40.20">
    <property type="entry name" value="Ankyrin repeat-containing domain"/>
    <property type="match status" value="1"/>
</dbReference>
<keyword evidence="6" id="KW-1185">Reference proteome</keyword>
<keyword evidence="2 3" id="KW-0040">ANK repeat</keyword>
<dbReference type="PROSITE" id="PS50297">
    <property type="entry name" value="ANK_REP_REGION"/>
    <property type="match status" value="1"/>
</dbReference>
<dbReference type="SUPFAM" id="SSF48403">
    <property type="entry name" value="Ankyrin repeat"/>
    <property type="match status" value="1"/>
</dbReference>
<dbReference type="PROSITE" id="PS51257">
    <property type="entry name" value="PROKAR_LIPOPROTEIN"/>
    <property type="match status" value="1"/>
</dbReference>
<protein>
    <submittedName>
        <fullName evidence="5">Uncharacterized protein</fullName>
    </submittedName>
</protein>
<dbReference type="AlphaFoldDB" id="A0A2N5HA02"/>
<dbReference type="Pfam" id="PF12796">
    <property type="entry name" value="Ank_2"/>
    <property type="match status" value="1"/>
</dbReference>
<sequence>MKKSILFLVICFSLAGCSPNPNQADLLQAIYDHNEDALNQQLNAAKLHHSTHLKALAYAARYGNAEIANLLLQNGGEKLLQTKGGIRNLTPIQEAVIYNNIPVYQKFIKKDPDHQYLTTLDNKGRSLLHLAMGAGAIKMAEELLADGLDPNLQDDAGNTPMMTLLKALQKNRSELKKFQIYQLFKSFQDYGMNPDIVNQQNESVRSIVEGAKTVFIGSDDSDKRTLLDQSSLDLKLLLRK</sequence>
<name>A0A2N5HA02_9BACI</name>
<feature type="chain" id="PRO_5014762668" evidence="4">
    <location>
        <begin position="25"/>
        <end position="240"/>
    </location>
</feature>
<dbReference type="RefSeq" id="WP_101649911.1">
    <property type="nucleotide sequence ID" value="NZ_PGVE01000074.1"/>
</dbReference>
<proteinExistence type="predicted"/>
<keyword evidence="4" id="KW-0732">Signal</keyword>
<dbReference type="Proteomes" id="UP000234950">
    <property type="component" value="Unassembled WGS sequence"/>
</dbReference>
<dbReference type="InterPro" id="IPR051165">
    <property type="entry name" value="Multifunctional_ANK_Repeat"/>
</dbReference>
<dbReference type="SMART" id="SM00248">
    <property type="entry name" value="ANK"/>
    <property type="match status" value="3"/>
</dbReference>
<feature type="signal peptide" evidence="4">
    <location>
        <begin position="1"/>
        <end position="24"/>
    </location>
</feature>
<evidence type="ECO:0000313" key="5">
    <source>
        <dbReference type="EMBL" id="PLS02334.1"/>
    </source>
</evidence>
<comment type="caution">
    <text evidence="5">The sequence shown here is derived from an EMBL/GenBank/DDBJ whole genome shotgun (WGS) entry which is preliminary data.</text>
</comment>
<evidence type="ECO:0000313" key="6">
    <source>
        <dbReference type="Proteomes" id="UP000234950"/>
    </source>
</evidence>
<feature type="repeat" description="ANK" evidence="3">
    <location>
        <begin position="123"/>
        <end position="155"/>
    </location>
</feature>
<evidence type="ECO:0000256" key="1">
    <source>
        <dbReference type="ARBA" id="ARBA00022737"/>
    </source>
</evidence>
<dbReference type="InterPro" id="IPR002110">
    <property type="entry name" value="Ankyrin_rpt"/>
</dbReference>
<dbReference type="PROSITE" id="PS50088">
    <property type="entry name" value="ANK_REPEAT"/>
    <property type="match status" value="1"/>
</dbReference>
<dbReference type="PANTHER" id="PTHR24123">
    <property type="entry name" value="ANKYRIN REPEAT-CONTAINING"/>
    <property type="match status" value="1"/>
</dbReference>
<reference evidence="5 6" key="1">
    <citation type="submission" date="2017-11" db="EMBL/GenBank/DDBJ databases">
        <title>Comparitive Functional Genomics of Dry Heat Resistant strains isolated from the Viking Spacecraft.</title>
        <authorList>
            <person name="Seuylemezian A."/>
            <person name="Cooper K."/>
            <person name="Vaishampayan P."/>
        </authorList>
    </citation>
    <scope>NUCLEOTIDE SEQUENCE [LARGE SCALE GENOMIC DNA]</scope>
    <source>
        <strain evidence="5 6">V32-6</strain>
    </source>
</reference>
<dbReference type="PANTHER" id="PTHR24123:SF33">
    <property type="entry name" value="PROTEIN HOS4"/>
    <property type="match status" value="1"/>
</dbReference>
<keyword evidence="1" id="KW-0677">Repeat</keyword>
<organism evidence="5 6">
    <name type="scientific">Neobacillus cucumis</name>
    <dbReference type="NCBI Taxonomy" id="1740721"/>
    <lineage>
        <taxon>Bacteria</taxon>
        <taxon>Bacillati</taxon>
        <taxon>Bacillota</taxon>
        <taxon>Bacilli</taxon>
        <taxon>Bacillales</taxon>
        <taxon>Bacillaceae</taxon>
        <taxon>Neobacillus</taxon>
    </lineage>
</organism>
<evidence type="ECO:0000256" key="4">
    <source>
        <dbReference type="SAM" id="SignalP"/>
    </source>
</evidence>